<reference evidence="2 3" key="1">
    <citation type="submission" date="2024-02" db="EMBL/GenBank/DDBJ databases">
        <authorList>
            <person name="Vignale AGUSTIN F."/>
            <person name="Sosa J E."/>
            <person name="Modenutti C."/>
        </authorList>
    </citation>
    <scope>NUCLEOTIDE SEQUENCE [LARGE SCALE GENOMIC DNA]</scope>
</reference>
<comment type="caution">
    <text evidence="2">The sequence shown here is derived from an EMBL/GenBank/DDBJ whole genome shotgun (WGS) entry which is preliminary data.</text>
</comment>
<dbReference type="PANTHER" id="PTHR35315">
    <property type="entry name" value="ACI13"/>
    <property type="match status" value="1"/>
</dbReference>
<evidence type="ECO:0000313" key="2">
    <source>
        <dbReference type="EMBL" id="CAK9135212.1"/>
    </source>
</evidence>
<dbReference type="Proteomes" id="UP001642360">
    <property type="component" value="Unassembled WGS sequence"/>
</dbReference>
<sequence length="146" mass="15904">MSTERVLVAKLKEQQARKAWEAASKAVKDEEEIKQKLCEDLNSLVQESSSAQFARLKELKRRLEALNPSRSYTSAPYDGNLMGPAKSGATLDASSIPATLEPTGELAGKVFSQGNGEIRSIMNGTSQQSSVDGEGRGKKEEGRRKF</sequence>
<evidence type="ECO:0000313" key="3">
    <source>
        <dbReference type="Proteomes" id="UP001642360"/>
    </source>
</evidence>
<feature type="compositionally biased region" description="Polar residues" evidence="1">
    <location>
        <begin position="122"/>
        <end position="131"/>
    </location>
</feature>
<feature type="compositionally biased region" description="Basic and acidic residues" evidence="1">
    <location>
        <begin position="133"/>
        <end position="146"/>
    </location>
</feature>
<dbReference type="EMBL" id="CAUOFW020000692">
    <property type="protein sequence ID" value="CAK9135212.1"/>
    <property type="molecule type" value="Genomic_DNA"/>
</dbReference>
<dbReference type="AlphaFoldDB" id="A0ABC8QUL6"/>
<protein>
    <submittedName>
        <fullName evidence="2">Uncharacterized protein</fullName>
    </submittedName>
</protein>
<name>A0ABC8QUL6_9AQUA</name>
<organism evidence="2 3">
    <name type="scientific">Ilex paraguariensis</name>
    <name type="common">yerba mate</name>
    <dbReference type="NCBI Taxonomy" id="185542"/>
    <lineage>
        <taxon>Eukaryota</taxon>
        <taxon>Viridiplantae</taxon>
        <taxon>Streptophyta</taxon>
        <taxon>Embryophyta</taxon>
        <taxon>Tracheophyta</taxon>
        <taxon>Spermatophyta</taxon>
        <taxon>Magnoliopsida</taxon>
        <taxon>eudicotyledons</taxon>
        <taxon>Gunneridae</taxon>
        <taxon>Pentapetalae</taxon>
        <taxon>asterids</taxon>
        <taxon>campanulids</taxon>
        <taxon>Aquifoliales</taxon>
        <taxon>Aquifoliaceae</taxon>
        <taxon>Ilex</taxon>
    </lineage>
</organism>
<accession>A0ABC8QUL6</accession>
<feature type="region of interest" description="Disordered" evidence="1">
    <location>
        <begin position="105"/>
        <end position="146"/>
    </location>
</feature>
<proteinExistence type="predicted"/>
<evidence type="ECO:0000256" key="1">
    <source>
        <dbReference type="SAM" id="MobiDB-lite"/>
    </source>
</evidence>
<keyword evidence="3" id="KW-1185">Reference proteome</keyword>
<gene>
    <name evidence="2" type="ORF">ILEXP_LOCUS2142</name>
</gene>
<dbReference type="PANTHER" id="PTHR35315:SF1">
    <property type="entry name" value="RAB6-INTERACTING GOLGIN"/>
    <property type="match status" value="1"/>
</dbReference>